<feature type="region of interest" description="Disordered" evidence="1">
    <location>
        <begin position="25"/>
        <end position="92"/>
    </location>
</feature>
<evidence type="ECO:0000256" key="1">
    <source>
        <dbReference type="SAM" id="MobiDB-lite"/>
    </source>
</evidence>
<feature type="region of interest" description="Disordered" evidence="1">
    <location>
        <begin position="139"/>
        <end position="196"/>
    </location>
</feature>
<sequence>MADKAQAEPTMEEILASIRKIIADDGDTGHGAAKSHPESEPKVAVSVSDESDFDDLSLDDVLEEAEGGGESLSAIPEESFESLSSDEGLLTDVDEEMFDELTAVDDSAPAETAATVDELEEFDFDAVDLDVDEPQFEDALSAPEFEEETVSAPEYIEPESDPAAPPVREPSPLRGKTEAPAAPADPAPASNAGITDERIAGAAASALGKLMVKQSKDAGNPNTLEGLMMEMLRPMLKEWLDANLPAIVERKVEEEVRRIARMAG</sequence>
<dbReference type="Proteomes" id="UP000628854">
    <property type="component" value="Unassembled WGS sequence"/>
</dbReference>
<protein>
    <recommendedName>
        <fullName evidence="4">DUF2497 domain-containing protein</fullName>
    </recommendedName>
</protein>
<proteinExistence type="predicted"/>
<evidence type="ECO:0008006" key="4">
    <source>
        <dbReference type="Google" id="ProtNLM"/>
    </source>
</evidence>
<evidence type="ECO:0000313" key="2">
    <source>
        <dbReference type="EMBL" id="GGB58237.1"/>
    </source>
</evidence>
<dbReference type="InterPro" id="IPR019632">
    <property type="entry name" value="DUF2497"/>
</dbReference>
<name>A0ABQ1J3Y0_9PROT</name>
<dbReference type="EMBL" id="BMKF01000001">
    <property type="protein sequence ID" value="GGB58237.1"/>
    <property type="molecule type" value="Genomic_DNA"/>
</dbReference>
<organism evidence="2 3">
    <name type="scientific">Henriciella pelagia</name>
    <dbReference type="NCBI Taxonomy" id="1977912"/>
    <lineage>
        <taxon>Bacteria</taxon>
        <taxon>Pseudomonadati</taxon>
        <taxon>Pseudomonadota</taxon>
        <taxon>Alphaproteobacteria</taxon>
        <taxon>Hyphomonadales</taxon>
        <taxon>Hyphomonadaceae</taxon>
        <taxon>Henriciella</taxon>
    </lineage>
</organism>
<evidence type="ECO:0000313" key="3">
    <source>
        <dbReference type="Proteomes" id="UP000628854"/>
    </source>
</evidence>
<dbReference type="Pfam" id="PF10691">
    <property type="entry name" value="DUF2497"/>
    <property type="match status" value="1"/>
</dbReference>
<reference evidence="3" key="1">
    <citation type="journal article" date="2019" name="Int. J. Syst. Evol. Microbiol.">
        <title>The Global Catalogue of Microorganisms (GCM) 10K type strain sequencing project: providing services to taxonomists for standard genome sequencing and annotation.</title>
        <authorList>
            <consortium name="The Broad Institute Genomics Platform"/>
            <consortium name="The Broad Institute Genome Sequencing Center for Infectious Disease"/>
            <person name="Wu L."/>
            <person name="Ma J."/>
        </authorList>
    </citation>
    <scope>NUCLEOTIDE SEQUENCE [LARGE SCALE GENOMIC DNA]</scope>
    <source>
        <strain evidence="3">CGMCC 1.15928</strain>
    </source>
</reference>
<keyword evidence="3" id="KW-1185">Reference proteome</keyword>
<feature type="compositionally biased region" description="Acidic residues" evidence="1">
    <location>
        <begin position="49"/>
        <end position="67"/>
    </location>
</feature>
<dbReference type="RefSeq" id="WP_084393895.1">
    <property type="nucleotide sequence ID" value="NZ_BMKF01000001.1"/>
</dbReference>
<accession>A0ABQ1J3Y0</accession>
<comment type="caution">
    <text evidence="2">The sequence shown here is derived from an EMBL/GenBank/DDBJ whole genome shotgun (WGS) entry which is preliminary data.</text>
</comment>
<feature type="compositionally biased region" description="Low complexity" evidence="1">
    <location>
        <begin position="179"/>
        <end position="189"/>
    </location>
</feature>
<gene>
    <name evidence="2" type="ORF">GCM10011503_03310</name>
</gene>